<proteinExistence type="predicted"/>
<reference evidence="2" key="1">
    <citation type="journal article" date="2023" name="Mol. Phylogenet. Evol.">
        <title>Genome-scale phylogeny and comparative genomics of the fungal order Sordariales.</title>
        <authorList>
            <person name="Hensen N."/>
            <person name="Bonometti L."/>
            <person name="Westerberg I."/>
            <person name="Brannstrom I.O."/>
            <person name="Guillou S."/>
            <person name="Cros-Aarteil S."/>
            <person name="Calhoun S."/>
            <person name="Haridas S."/>
            <person name="Kuo A."/>
            <person name="Mondo S."/>
            <person name="Pangilinan J."/>
            <person name="Riley R."/>
            <person name="LaButti K."/>
            <person name="Andreopoulos B."/>
            <person name="Lipzen A."/>
            <person name="Chen C."/>
            <person name="Yan M."/>
            <person name="Daum C."/>
            <person name="Ng V."/>
            <person name="Clum A."/>
            <person name="Steindorff A."/>
            <person name="Ohm R.A."/>
            <person name="Martin F."/>
            <person name="Silar P."/>
            <person name="Natvig D.O."/>
            <person name="Lalanne C."/>
            <person name="Gautier V."/>
            <person name="Ament-Velasquez S.L."/>
            <person name="Kruys A."/>
            <person name="Hutchinson M.I."/>
            <person name="Powell A.J."/>
            <person name="Barry K."/>
            <person name="Miller A.N."/>
            <person name="Grigoriev I.V."/>
            <person name="Debuchy R."/>
            <person name="Gladieux P."/>
            <person name="Hiltunen Thoren M."/>
            <person name="Johannesson H."/>
        </authorList>
    </citation>
    <scope>NUCLEOTIDE SEQUENCE</scope>
    <source>
        <strain evidence="2">CBS 626.80</strain>
    </source>
</reference>
<accession>A0AAN6SED5</accession>
<organism evidence="2 3">
    <name type="scientific">Pseudoneurospora amorphoporcata</name>
    <dbReference type="NCBI Taxonomy" id="241081"/>
    <lineage>
        <taxon>Eukaryota</taxon>
        <taxon>Fungi</taxon>
        <taxon>Dikarya</taxon>
        <taxon>Ascomycota</taxon>
        <taxon>Pezizomycotina</taxon>
        <taxon>Sordariomycetes</taxon>
        <taxon>Sordariomycetidae</taxon>
        <taxon>Sordariales</taxon>
        <taxon>Sordariaceae</taxon>
        <taxon>Pseudoneurospora</taxon>
    </lineage>
</organism>
<dbReference type="Proteomes" id="UP001303222">
    <property type="component" value="Unassembled WGS sequence"/>
</dbReference>
<reference evidence="2" key="2">
    <citation type="submission" date="2023-06" db="EMBL/GenBank/DDBJ databases">
        <authorList>
            <consortium name="Lawrence Berkeley National Laboratory"/>
            <person name="Mondo S.J."/>
            <person name="Hensen N."/>
            <person name="Bonometti L."/>
            <person name="Westerberg I."/>
            <person name="Brannstrom I.O."/>
            <person name="Guillou S."/>
            <person name="Cros-Aarteil S."/>
            <person name="Calhoun S."/>
            <person name="Haridas S."/>
            <person name="Kuo A."/>
            <person name="Pangilinan J."/>
            <person name="Riley R."/>
            <person name="Labutti K."/>
            <person name="Andreopoulos B."/>
            <person name="Lipzen A."/>
            <person name="Chen C."/>
            <person name="Yanf M."/>
            <person name="Daum C."/>
            <person name="Ng V."/>
            <person name="Clum A."/>
            <person name="Steindorff A."/>
            <person name="Ohm R."/>
            <person name="Martin F."/>
            <person name="Silar P."/>
            <person name="Natvig D."/>
            <person name="Lalanne C."/>
            <person name="Gautier V."/>
            <person name="Ament-Velasquez S.L."/>
            <person name="Kruys A."/>
            <person name="Hutchinson M.I."/>
            <person name="Powell A.J."/>
            <person name="Barry K."/>
            <person name="Miller A.N."/>
            <person name="Grigoriev I.V."/>
            <person name="Debuchy R."/>
            <person name="Gladieux P."/>
            <person name="Thoren M.H."/>
            <person name="Johannesson H."/>
        </authorList>
    </citation>
    <scope>NUCLEOTIDE SEQUENCE</scope>
    <source>
        <strain evidence="2">CBS 626.80</strain>
    </source>
</reference>
<name>A0AAN6SED5_9PEZI</name>
<feature type="non-terminal residue" evidence="2">
    <location>
        <position position="1"/>
    </location>
</feature>
<feature type="signal peptide" evidence="1">
    <location>
        <begin position="1"/>
        <end position="16"/>
    </location>
</feature>
<keyword evidence="1" id="KW-0732">Signal</keyword>
<sequence>WRSGGFLLFFSKHVYSTTWFPAAFSLSQECKNGVPTYPSTLSDYLHTARFSSHLSSEKKWWESRKREERKGKRRE</sequence>
<comment type="caution">
    <text evidence="2">The sequence shown here is derived from an EMBL/GenBank/DDBJ whole genome shotgun (WGS) entry which is preliminary data.</text>
</comment>
<evidence type="ECO:0000313" key="3">
    <source>
        <dbReference type="Proteomes" id="UP001303222"/>
    </source>
</evidence>
<evidence type="ECO:0000313" key="2">
    <source>
        <dbReference type="EMBL" id="KAK3950088.1"/>
    </source>
</evidence>
<dbReference type="AlphaFoldDB" id="A0AAN6SED5"/>
<dbReference type="EMBL" id="MU859191">
    <property type="protein sequence ID" value="KAK3950088.1"/>
    <property type="molecule type" value="Genomic_DNA"/>
</dbReference>
<gene>
    <name evidence="2" type="ORF">QBC32DRAFT_347588</name>
</gene>
<evidence type="ECO:0000256" key="1">
    <source>
        <dbReference type="SAM" id="SignalP"/>
    </source>
</evidence>
<keyword evidence="3" id="KW-1185">Reference proteome</keyword>
<protein>
    <submittedName>
        <fullName evidence="2">Uncharacterized protein</fullName>
    </submittedName>
</protein>
<feature type="chain" id="PRO_5042948578" evidence="1">
    <location>
        <begin position="17"/>
        <end position="75"/>
    </location>
</feature>